<dbReference type="GO" id="GO:0043565">
    <property type="term" value="F:sequence-specific DNA binding"/>
    <property type="evidence" value="ECO:0007669"/>
    <property type="project" value="InterPro"/>
</dbReference>
<evidence type="ECO:0000256" key="3">
    <source>
        <dbReference type="ARBA" id="ARBA00023163"/>
    </source>
</evidence>
<dbReference type="PANTHER" id="PTHR46796:SF10">
    <property type="entry name" value="TRANSCRIPTIONAL ACTIVATOR FEAR"/>
    <property type="match status" value="1"/>
</dbReference>
<evidence type="ECO:0000313" key="6">
    <source>
        <dbReference type="EMBL" id="VTR35130.1"/>
    </source>
</evidence>
<dbReference type="Pfam" id="PF14525">
    <property type="entry name" value="AraC_binding_2"/>
    <property type="match status" value="1"/>
</dbReference>
<dbReference type="AlphaFoldDB" id="A0A4U9UN72"/>
<dbReference type="PROSITE" id="PS01124">
    <property type="entry name" value="HTH_ARAC_FAMILY_2"/>
    <property type="match status" value="1"/>
</dbReference>
<dbReference type="PANTHER" id="PTHR46796">
    <property type="entry name" value="HTH-TYPE TRANSCRIPTIONAL ACTIVATOR RHAS-RELATED"/>
    <property type="match status" value="1"/>
</dbReference>
<evidence type="ECO:0000256" key="4">
    <source>
        <dbReference type="SAM" id="MobiDB-lite"/>
    </source>
</evidence>
<sequence>MVVATRLADASFEQWLGQINSACGRFCAKTLAPGFAGAIQEFHTHALRLSVVDAAQTRLYRTRREVEQSDGCHFFTVFQLRGQSVMEQGDRQAVLSAGDITLIDAAQPSSFTYQQGSRQLSLLLPRSYLEQQLRFTDLPCARRIAADNAVAKLSQQLVLGSMQNTQMSRLESEAVLNAVATLLQPALMEQDEGQDSHERIFTRSLAFIDQHIQSEQLRPEWVASEIGVSVRSLYRLFARKGLVVAQYIKNRRLDLCARFCARPRSGKSWPILVMTGDLPITAISPPPSKPVLASHRARTASSICNPAWMICQQIVRSGKSDGKHNKISPVKSCYGELGPRKTGSSQQQRR</sequence>
<dbReference type="EMBL" id="CABEEZ010000077">
    <property type="protein sequence ID" value="VTR35130.1"/>
    <property type="molecule type" value="Genomic_DNA"/>
</dbReference>
<keyword evidence="2" id="KW-0238">DNA-binding</keyword>
<gene>
    <name evidence="6" type="primary">feaR</name>
    <name evidence="6" type="ORF">NCTC12965_03745</name>
</gene>
<protein>
    <submittedName>
        <fullName evidence="6">Transcriptional activator feaR</fullName>
    </submittedName>
</protein>
<dbReference type="InterPro" id="IPR050204">
    <property type="entry name" value="AraC_XylS_family_regulators"/>
</dbReference>
<organism evidence="6">
    <name type="scientific">Serratia fonticola</name>
    <dbReference type="NCBI Taxonomy" id="47917"/>
    <lineage>
        <taxon>Bacteria</taxon>
        <taxon>Pseudomonadati</taxon>
        <taxon>Pseudomonadota</taxon>
        <taxon>Gammaproteobacteria</taxon>
        <taxon>Enterobacterales</taxon>
        <taxon>Yersiniaceae</taxon>
        <taxon>Serratia</taxon>
    </lineage>
</organism>
<dbReference type="InterPro" id="IPR018060">
    <property type="entry name" value="HTH_AraC"/>
</dbReference>
<dbReference type="GO" id="GO:0003700">
    <property type="term" value="F:DNA-binding transcription factor activity"/>
    <property type="evidence" value="ECO:0007669"/>
    <property type="project" value="InterPro"/>
</dbReference>
<keyword evidence="3" id="KW-0804">Transcription</keyword>
<proteinExistence type="predicted"/>
<evidence type="ECO:0000256" key="2">
    <source>
        <dbReference type="ARBA" id="ARBA00023125"/>
    </source>
</evidence>
<dbReference type="Gene3D" id="1.10.10.60">
    <property type="entry name" value="Homeodomain-like"/>
    <property type="match status" value="1"/>
</dbReference>
<evidence type="ECO:0000259" key="5">
    <source>
        <dbReference type="PROSITE" id="PS01124"/>
    </source>
</evidence>
<accession>A0A4U9UN72</accession>
<reference evidence="6" key="1">
    <citation type="submission" date="2019-05" db="EMBL/GenBank/DDBJ databases">
        <authorList>
            <consortium name="Pathogen Informatics"/>
        </authorList>
    </citation>
    <scope>NUCLEOTIDE SEQUENCE [LARGE SCALE GENOMIC DNA]</scope>
    <source>
        <strain evidence="6">NCTC12965</strain>
    </source>
</reference>
<evidence type="ECO:0000256" key="1">
    <source>
        <dbReference type="ARBA" id="ARBA00023015"/>
    </source>
</evidence>
<keyword evidence="1" id="KW-0805">Transcription regulation</keyword>
<dbReference type="InterPro" id="IPR035418">
    <property type="entry name" value="AraC-bd_2"/>
</dbReference>
<feature type="domain" description="HTH araC/xylS-type" evidence="5">
    <location>
        <begin position="202"/>
        <end position="253"/>
    </location>
</feature>
<dbReference type="NCBIfam" id="NF007243">
    <property type="entry name" value="PRK09685.1"/>
    <property type="match status" value="1"/>
</dbReference>
<feature type="region of interest" description="Disordered" evidence="4">
    <location>
        <begin position="319"/>
        <end position="350"/>
    </location>
</feature>
<name>A0A4U9UN72_SERFO</name>